<dbReference type="AlphaFoldDB" id="A0A2P5DGL0"/>
<accession>A0A2P5DGL0</accession>
<dbReference type="Proteomes" id="UP000237000">
    <property type="component" value="Unassembled WGS sequence"/>
</dbReference>
<evidence type="ECO:0000313" key="3">
    <source>
        <dbReference type="Proteomes" id="UP000237000"/>
    </source>
</evidence>
<name>A0A2P5DGL0_TREOI</name>
<dbReference type="InParanoid" id="A0A2P5DGL0"/>
<organism evidence="2 3">
    <name type="scientific">Trema orientale</name>
    <name type="common">Charcoal tree</name>
    <name type="synonym">Celtis orientalis</name>
    <dbReference type="NCBI Taxonomy" id="63057"/>
    <lineage>
        <taxon>Eukaryota</taxon>
        <taxon>Viridiplantae</taxon>
        <taxon>Streptophyta</taxon>
        <taxon>Embryophyta</taxon>
        <taxon>Tracheophyta</taxon>
        <taxon>Spermatophyta</taxon>
        <taxon>Magnoliopsida</taxon>
        <taxon>eudicotyledons</taxon>
        <taxon>Gunneridae</taxon>
        <taxon>Pentapetalae</taxon>
        <taxon>rosids</taxon>
        <taxon>fabids</taxon>
        <taxon>Rosales</taxon>
        <taxon>Cannabaceae</taxon>
        <taxon>Trema</taxon>
    </lineage>
</organism>
<comment type="caution">
    <text evidence="2">The sequence shown here is derived from an EMBL/GenBank/DDBJ whole genome shotgun (WGS) entry which is preliminary data.</text>
</comment>
<gene>
    <name evidence="2" type="ORF">TorRG33x02_252130</name>
</gene>
<dbReference type="OrthoDB" id="10317594at2759"/>
<protein>
    <submittedName>
        <fullName evidence="2">Uncharacterized protein</fullName>
    </submittedName>
</protein>
<proteinExistence type="predicted"/>
<reference evidence="3" key="1">
    <citation type="submission" date="2016-06" db="EMBL/GenBank/DDBJ databases">
        <title>Parallel loss of symbiosis genes in relatives of nitrogen-fixing non-legume Parasponia.</title>
        <authorList>
            <person name="Van Velzen R."/>
            <person name="Holmer R."/>
            <person name="Bu F."/>
            <person name="Rutten L."/>
            <person name="Van Zeijl A."/>
            <person name="Liu W."/>
            <person name="Santuari L."/>
            <person name="Cao Q."/>
            <person name="Sharma T."/>
            <person name="Shen D."/>
            <person name="Roswanjaya Y."/>
            <person name="Wardhani T."/>
            <person name="Kalhor M.S."/>
            <person name="Jansen J."/>
            <person name="Van den Hoogen J."/>
            <person name="Gungor B."/>
            <person name="Hartog M."/>
            <person name="Hontelez J."/>
            <person name="Verver J."/>
            <person name="Yang W.-C."/>
            <person name="Schijlen E."/>
            <person name="Repin R."/>
            <person name="Schilthuizen M."/>
            <person name="Schranz E."/>
            <person name="Heidstra R."/>
            <person name="Miyata K."/>
            <person name="Fedorova E."/>
            <person name="Kohlen W."/>
            <person name="Bisseling T."/>
            <person name="Smit S."/>
            <person name="Geurts R."/>
        </authorList>
    </citation>
    <scope>NUCLEOTIDE SEQUENCE [LARGE SCALE GENOMIC DNA]</scope>
    <source>
        <strain evidence="3">cv. RG33-2</strain>
    </source>
</reference>
<evidence type="ECO:0000313" key="2">
    <source>
        <dbReference type="EMBL" id="PON72415.1"/>
    </source>
</evidence>
<sequence length="103" mass="11616">MGKEEEYRLEHDDTTDEGDPKSGAPSRGEAEKMSQLQVSGENITPIAKNVTAVRNLDNHPISQSLILRFCREKKNQKSKIKIKIKAYGDEKSRSSSRLFCSSF</sequence>
<evidence type="ECO:0000256" key="1">
    <source>
        <dbReference type="SAM" id="MobiDB-lite"/>
    </source>
</evidence>
<dbReference type="EMBL" id="JXTC01000272">
    <property type="protein sequence ID" value="PON72415.1"/>
    <property type="molecule type" value="Genomic_DNA"/>
</dbReference>
<feature type="region of interest" description="Disordered" evidence="1">
    <location>
        <begin position="1"/>
        <end position="41"/>
    </location>
</feature>
<feature type="compositionally biased region" description="Basic and acidic residues" evidence="1">
    <location>
        <begin position="1"/>
        <end position="12"/>
    </location>
</feature>
<keyword evidence="3" id="KW-1185">Reference proteome</keyword>